<dbReference type="SMART" id="SM00245">
    <property type="entry name" value="TSPc"/>
    <property type="match status" value="1"/>
</dbReference>
<feature type="domain" description="Tail specific protease" evidence="2">
    <location>
        <begin position="94"/>
        <end position="316"/>
    </location>
</feature>
<evidence type="ECO:0000313" key="3">
    <source>
        <dbReference type="EMBL" id="MBC3791913.1"/>
    </source>
</evidence>
<name>A0ABR6W5S3_9BACT</name>
<reference evidence="3 4" key="1">
    <citation type="submission" date="2019-06" db="EMBL/GenBank/DDBJ databases">
        <title>Spirosoma utsteinense sp. nov. isolated from Antarctic ice-free soils.</title>
        <authorList>
            <person name="Tahon G."/>
        </authorList>
    </citation>
    <scope>NUCLEOTIDE SEQUENCE [LARGE SCALE GENOMIC DNA]</scope>
    <source>
        <strain evidence="3 4">LMG 31447</strain>
    </source>
</reference>
<dbReference type="Proteomes" id="UP000700732">
    <property type="component" value="Unassembled WGS sequence"/>
</dbReference>
<evidence type="ECO:0000259" key="2">
    <source>
        <dbReference type="SMART" id="SM00245"/>
    </source>
</evidence>
<gene>
    <name evidence="3" type="ORF">FH603_2422</name>
</gene>
<evidence type="ECO:0000313" key="4">
    <source>
        <dbReference type="Proteomes" id="UP000700732"/>
    </source>
</evidence>
<feature type="signal peptide" evidence="1">
    <location>
        <begin position="1"/>
        <end position="29"/>
    </location>
</feature>
<accession>A0ABR6W5S3</accession>
<organism evidence="3 4">
    <name type="scientific">Spirosoma utsteinense</name>
    <dbReference type="NCBI Taxonomy" id="2585773"/>
    <lineage>
        <taxon>Bacteria</taxon>
        <taxon>Pseudomonadati</taxon>
        <taxon>Bacteroidota</taxon>
        <taxon>Cytophagia</taxon>
        <taxon>Cytophagales</taxon>
        <taxon>Cytophagaceae</taxon>
        <taxon>Spirosoma</taxon>
    </lineage>
</organism>
<evidence type="ECO:0000256" key="1">
    <source>
        <dbReference type="SAM" id="SignalP"/>
    </source>
</evidence>
<proteinExistence type="predicted"/>
<dbReference type="InterPro" id="IPR029045">
    <property type="entry name" value="ClpP/crotonase-like_dom_sf"/>
</dbReference>
<keyword evidence="1" id="KW-0732">Signal</keyword>
<dbReference type="RefSeq" id="WP_186737690.1">
    <property type="nucleotide sequence ID" value="NZ_VFIA01000012.1"/>
</dbReference>
<dbReference type="EMBL" id="VFIA01000012">
    <property type="protein sequence ID" value="MBC3791913.1"/>
    <property type="molecule type" value="Genomic_DNA"/>
</dbReference>
<sequence>MPFATYRQLFMNRGLVVIVALLCSTCATKNVDPKPAEPVKAFFTKLIQIVEQNSINRREIDWADYKAKVWAKVGNTQTVPESESAMVLALALLKDNHSTIIVDNKRSLYGGTGCQVLPALTPFTFAEPNIGYVKVESFTGSSQEGINFARAIQNEIARQDDENLKGWIVDLRRNGGGNMYPMIAGLGPLIGEGTCGYFYDIDNKPTASFAYQQGGALLNQTVLVQVEKPYQLVSSNSKIAVLISGSTASSGEATALAFVGRPNTRLLGAASCGLSTGNQSYDLPFYGYKLNLFTVRIGDRTGKVYGKEIVPDDILPYEQSIANAVKWINR</sequence>
<dbReference type="SUPFAM" id="SSF52096">
    <property type="entry name" value="ClpP/crotonase"/>
    <property type="match status" value="1"/>
</dbReference>
<protein>
    <recommendedName>
        <fullName evidence="2">Tail specific protease domain-containing protein</fullName>
    </recommendedName>
</protein>
<keyword evidence="4" id="KW-1185">Reference proteome</keyword>
<feature type="chain" id="PRO_5045681283" description="Tail specific protease domain-containing protein" evidence="1">
    <location>
        <begin position="30"/>
        <end position="330"/>
    </location>
</feature>
<dbReference type="Pfam" id="PF03572">
    <property type="entry name" value="Peptidase_S41"/>
    <property type="match status" value="1"/>
</dbReference>
<dbReference type="InterPro" id="IPR005151">
    <property type="entry name" value="Tail-specific_protease"/>
</dbReference>
<dbReference type="Gene3D" id="3.90.226.10">
    <property type="entry name" value="2-enoyl-CoA Hydratase, Chain A, domain 1"/>
    <property type="match status" value="1"/>
</dbReference>
<comment type="caution">
    <text evidence="3">The sequence shown here is derived from an EMBL/GenBank/DDBJ whole genome shotgun (WGS) entry which is preliminary data.</text>
</comment>